<comment type="caution">
    <text evidence="1">The sequence shown here is derived from an EMBL/GenBank/DDBJ whole genome shotgun (WGS) entry which is preliminary data.</text>
</comment>
<dbReference type="EMBL" id="JACCFK010000002">
    <property type="protein sequence ID" value="NYI92305.1"/>
    <property type="molecule type" value="Genomic_DNA"/>
</dbReference>
<dbReference type="Proteomes" id="UP000549616">
    <property type="component" value="Unassembled WGS sequence"/>
</dbReference>
<evidence type="ECO:0000313" key="1">
    <source>
        <dbReference type="EMBL" id="NYI92305.1"/>
    </source>
</evidence>
<protein>
    <submittedName>
        <fullName evidence="1">Uncharacterized protein</fullName>
    </submittedName>
</protein>
<evidence type="ECO:0000313" key="2">
    <source>
        <dbReference type="Proteomes" id="UP000549616"/>
    </source>
</evidence>
<organism evidence="1 2">
    <name type="scientific">Amycolatopsis endophytica</name>
    <dbReference type="NCBI Taxonomy" id="860233"/>
    <lineage>
        <taxon>Bacteria</taxon>
        <taxon>Bacillati</taxon>
        <taxon>Actinomycetota</taxon>
        <taxon>Actinomycetes</taxon>
        <taxon>Pseudonocardiales</taxon>
        <taxon>Pseudonocardiaceae</taxon>
        <taxon>Amycolatopsis</taxon>
    </lineage>
</organism>
<gene>
    <name evidence="1" type="ORF">HNR02_005680</name>
</gene>
<name>A0A853BBZ6_9PSEU</name>
<keyword evidence="2" id="KW-1185">Reference proteome</keyword>
<proteinExistence type="predicted"/>
<accession>A0A853BBZ6</accession>
<dbReference type="AlphaFoldDB" id="A0A853BBZ6"/>
<reference evidence="1 2" key="1">
    <citation type="submission" date="2020-07" db="EMBL/GenBank/DDBJ databases">
        <title>Sequencing the genomes of 1000 actinobacteria strains.</title>
        <authorList>
            <person name="Klenk H.-P."/>
        </authorList>
    </citation>
    <scope>NUCLEOTIDE SEQUENCE [LARGE SCALE GENOMIC DNA]</scope>
    <source>
        <strain evidence="1 2">DSM 104006</strain>
    </source>
</reference>
<sequence>MSKDVEKRFPGLLDAVLGHEHDLDVTGTIV</sequence>